<organism evidence="17 18">
    <name type="scientific">Psilopogon haemacephalus</name>
    <name type="common">coppersmith barbet</name>
    <dbReference type="NCBI Taxonomy" id="2585815"/>
    <lineage>
        <taxon>Eukaryota</taxon>
        <taxon>Metazoa</taxon>
        <taxon>Chordata</taxon>
        <taxon>Craniata</taxon>
        <taxon>Vertebrata</taxon>
        <taxon>Euteleostomi</taxon>
        <taxon>Archelosauria</taxon>
        <taxon>Archosauria</taxon>
        <taxon>Dinosauria</taxon>
        <taxon>Saurischia</taxon>
        <taxon>Theropoda</taxon>
        <taxon>Coelurosauria</taxon>
        <taxon>Aves</taxon>
        <taxon>Neognathae</taxon>
        <taxon>Neoaves</taxon>
        <taxon>Telluraves</taxon>
        <taxon>Coraciimorphae</taxon>
        <taxon>Piciformes</taxon>
        <taxon>Megalaimidae</taxon>
        <taxon>Psilopogon</taxon>
    </lineage>
</organism>
<keyword evidence="8 16" id="KW-0812">Transmembrane</keyword>
<protein>
    <recommendedName>
        <fullName evidence="16">Choline transporter-like protein</fullName>
    </recommendedName>
</protein>
<evidence type="ECO:0000256" key="9">
    <source>
        <dbReference type="ARBA" id="ARBA00022787"/>
    </source>
</evidence>
<comment type="function">
    <text evidence="16">Choline transporter.</text>
</comment>
<evidence type="ECO:0000256" key="13">
    <source>
        <dbReference type="ARBA" id="ARBA00023180"/>
    </source>
</evidence>
<keyword evidence="5" id="KW-0050">Antiport</keyword>
<evidence type="ECO:0000256" key="7">
    <source>
        <dbReference type="ARBA" id="ARBA00022553"/>
    </source>
</evidence>
<keyword evidence="10 16" id="KW-1133">Transmembrane helix</keyword>
<evidence type="ECO:0000256" key="4">
    <source>
        <dbReference type="ARBA" id="ARBA00022448"/>
    </source>
</evidence>
<evidence type="ECO:0000256" key="6">
    <source>
        <dbReference type="ARBA" id="ARBA00022475"/>
    </source>
</evidence>
<evidence type="ECO:0000313" key="17">
    <source>
        <dbReference type="EMBL" id="NXG40640.1"/>
    </source>
</evidence>
<dbReference type="OrthoDB" id="420519at2759"/>
<evidence type="ECO:0000256" key="3">
    <source>
        <dbReference type="ARBA" id="ARBA00007168"/>
    </source>
</evidence>
<dbReference type="EMBL" id="VWZI01000203">
    <property type="protein sequence ID" value="NXG40640.1"/>
    <property type="molecule type" value="Genomic_DNA"/>
</dbReference>
<keyword evidence="12 16" id="KW-0472">Membrane</keyword>
<keyword evidence="18" id="KW-1185">Reference proteome</keyword>
<feature type="transmembrane region" description="Helical" evidence="16">
    <location>
        <begin position="166"/>
        <end position="189"/>
    </location>
</feature>
<evidence type="ECO:0000256" key="2">
    <source>
        <dbReference type="ARBA" id="ARBA00004651"/>
    </source>
</evidence>
<evidence type="ECO:0000256" key="12">
    <source>
        <dbReference type="ARBA" id="ARBA00023136"/>
    </source>
</evidence>
<comment type="catalytic activity">
    <reaction evidence="15">
        <text>ethanolamine(out) + n H(+)(in) = ethanolamine(in) + n H(+)(out)</text>
        <dbReference type="Rhea" id="RHEA:75467"/>
        <dbReference type="ChEBI" id="CHEBI:15378"/>
        <dbReference type="ChEBI" id="CHEBI:57603"/>
    </reaction>
</comment>
<accession>A0A7K9BMH0</accession>
<evidence type="ECO:0000256" key="8">
    <source>
        <dbReference type="ARBA" id="ARBA00022692"/>
    </source>
</evidence>
<evidence type="ECO:0000256" key="15">
    <source>
        <dbReference type="ARBA" id="ARBA00036560"/>
    </source>
</evidence>
<keyword evidence="6" id="KW-1003">Cell membrane</keyword>
<feature type="non-terminal residue" evidence="17">
    <location>
        <position position="223"/>
    </location>
</feature>
<comment type="similarity">
    <text evidence="3 16">Belongs to the CTL (choline transporter-like) family.</text>
</comment>
<evidence type="ECO:0000256" key="11">
    <source>
        <dbReference type="ARBA" id="ARBA00023128"/>
    </source>
</evidence>
<evidence type="ECO:0000256" key="14">
    <source>
        <dbReference type="ARBA" id="ARBA00035093"/>
    </source>
</evidence>
<keyword evidence="9" id="KW-1000">Mitochondrion outer membrane</keyword>
<name>A0A7K9BMH0_9PICI</name>
<evidence type="ECO:0000256" key="1">
    <source>
        <dbReference type="ARBA" id="ARBA00004374"/>
    </source>
</evidence>
<dbReference type="GO" id="GO:0005886">
    <property type="term" value="C:plasma membrane"/>
    <property type="evidence" value="ECO:0007669"/>
    <property type="project" value="UniProtKB-SubCell"/>
</dbReference>
<evidence type="ECO:0000256" key="5">
    <source>
        <dbReference type="ARBA" id="ARBA00022449"/>
    </source>
</evidence>
<feature type="non-terminal residue" evidence="17">
    <location>
        <position position="1"/>
    </location>
</feature>
<dbReference type="PANTHER" id="PTHR12385">
    <property type="entry name" value="CHOLINE TRANSPORTER-LIKE (SLC FAMILY 44)"/>
    <property type="match status" value="1"/>
</dbReference>
<comment type="subcellular location">
    <subcellularLocation>
        <location evidence="2 16">Cell membrane</location>
        <topology evidence="2 16">Multi-pass membrane protein</topology>
    </subcellularLocation>
    <subcellularLocation>
        <location evidence="1">Mitochondrion outer membrane</location>
        <topology evidence="1">Multi-pass membrane protein</topology>
    </subcellularLocation>
</comment>
<keyword evidence="13" id="KW-0325">Glycoprotein</keyword>
<keyword evidence="11" id="KW-0496">Mitochondrion</keyword>
<evidence type="ECO:0000313" key="18">
    <source>
        <dbReference type="Proteomes" id="UP000574528"/>
    </source>
</evidence>
<keyword evidence="7" id="KW-0597">Phosphoprotein</keyword>
<dbReference type="GO" id="GO:0005741">
    <property type="term" value="C:mitochondrial outer membrane"/>
    <property type="evidence" value="ECO:0007669"/>
    <property type="project" value="UniProtKB-SubCell"/>
</dbReference>
<sequence>PGWHSPSPVVPCAVPPQSFNQSNASRLCADAQCLFAFYGGDSAYHRYLGALQIFNLFMFFWLANFSLALGQVTLAGAFSSYYWAFKKPDDIPAFPLFSSFSRALRYEPCHLLGILLSAASSSLPPPGSALCHLLAADNKVAKFLLSCLKCCFWCLEKFLKFLNRNAYIMIAVYGSNFCSSARSAFFLLMRNIIRVAVLDKVTDFLFFLGKLLIVGSVGEFWAP</sequence>
<gene>
    <name evidence="17" type="primary">Slc44a2</name>
    <name evidence="17" type="ORF">PSIHAE_R10015</name>
</gene>
<reference evidence="17 18" key="1">
    <citation type="submission" date="2019-09" db="EMBL/GenBank/DDBJ databases">
        <title>Bird 10,000 Genomes (B10K) Project - Family phase.</title>
        <authorList>
            <person name="Zhang G."/>
        </authorList>
    </citation>
    <scope>NUCLEOTIDE SEQUENCE [LARGE SCALE GENOMIC DNA]</scope>
    <source>
        <strain evidence="17">B10K-DU-001-24</strain>
        <tissue evidence="17">Muscle</tissue>
    </source>
</reference>
<comment type="catalytic activity">
    <reaction evidence="14">
        <text>choline(out) + n H(+)(in) = choline(in) + n H(+)(out)</text>
        <dbReference type="Rhea" id="RHEA:75463"/>
        <dbReference type="ChEBI" id="CHEBI:15354"/>
        <dbReference type="ChEBI" id="CHEBI:15378"/>
    </reaction>
</comment>
<dbReference type="Proteomes" id="UP000574528">
    <property type="component" value="Unassembled WGS sequence"/>
</dbReference>
<evidence type="ECO:0000256" key="10">
    <source>
        <dbReference type="ARBA" id="ARBA00022989"/>
    </source>
</evidence>
<comment type="caution">
    <text evidence="16">Lacks conserved residue(s) required for the propagation of feature annotation.</text>
</comment>
<dbReference type="GO" id="GO:0015297">
    <property type="term" value="F:antiporter activity"/>
    <property type="evidence" value="ECO:0007669"/>
    <property type="project" value="UniProtKB-KW"/>
</dbReference>
<feature type="transmembrane region" description="Helical" evidence="16">
    <location>
        <begin position="56"/>
        <end position="84"/>
    </location>
</feature>
<evidence type="ECO:0000256" key="16">
    <source>
        <dbReference type="RuleBase" id="RU368066"/>
    </source>
</evidence>
<comment type="caution">
    <text evidence="17">The sequence shown here is derived from an EMBL/GenBank/DDBJ whole genome shotgun (WGS) entry which is preliminary data.</text>
</comment>
<dbReference type="PANTHER" id="PTHR12385:SF34">
    <property type="entry name" value="CHOLINE TRANSPORTER-LIKE PROTEIN 2"/>
    <property type="match status" value="1"/>
</dbReference>
<dbReference type="InterPro" id="IPR007603">
    <property type="entry name" value="Choline_transptr-like"/>
</dbReference>
<dbReference type="Pfam" id="PF04515">
    <property type="entry name" value="Choline_transpo"/>
    <property type="match status" value="1"/>
</dbReference>
<keyword evidence="4" id="KW-0813">Transport</keyword>
<dbReference type="AlphaFoldDB" id="A0A7K9BMH0"/>
<feature type="transmembrane region" description="Helical" evidence="16">
    <location>
        <begin position="201"/>
        <end position="222"/>
    </location>
</feature>
<proteinExistence type="inferred from homology"/>